<feature type="coiled-coil region" evidence="1">
    <location>
        <begin position="586"/>
        <end position="634"/>
    </location>
</feature>
<feature type="compositionally biased region" description="Polar residues" evidence="2">
    <location>
        <begin position="650"/>
        <end position="663"/>
    </location>
</feature>
<evidence type="ECO:0000256" key="2">
    <source>
        <dbReference type="SAM" id="MobiDB-lite"/>
    </source>
</evidence>
<dbReference type="RefSeq" id="XP_062716846.1">
    <property type="nucleotide sequence ID" value="XM_062860862.1"/>
</dbReference>
<evidence type="ECO:0000313" key="3">
    <source>
        <dbReference type="EnsemblMetazoa" id="AALFPA23_005970.P7714"/>
    </source>
</evidence>
<feature type="compositionally biased region" description="Low complexity" evidence="2">
    <location>
        <begin position="49"/>
        <end position="65"/>
    </location>
</feature>
<sequence>MDLFIFVVILVGTLVSLLGLHFFLLKPLSGKSFEEELKEKREMREKILGTTASGSAKAGTSGGKDNANKKGNKKANKKPQPQKQKAAVAVKESDVDSGEVESDSNSSESQMEEEINPLTYAKKKVVNASVEYVETEAFALTDSHNKKKDKPNQGKKNKQKGGILLNKTEPVLVKQEPAQEINHFEEIHPKDALEIARQQKEEEVKPKQTPKEQRKHKNKDHAKPSPKSSGVEEIPVAQVVAQHAVVVAAAPSEPKPTNANTQSNKDKSSKKKKNELITQQLSAEVQDAANVQSLVRILGKADLPRNDIQILIDFLLNKQQDTLTKDPSEWNDPSDPLQKLKKQLQEKENQLLEEQNAASGLHAKLKELRQELNNEKTHNGAALKSFTEELNVKRMEVQNLTQQMQLVSEKFAAEKQTLSHQFQQLQAKFMQLSEKHAAAQESAASIGQLNENMQMLQRELMTKGQLLNEKLQSEEELLKKKTEYEILLHQKDEIINQRMQELNTYENEVKQLRILAGQNEELVKTCQQQGYELEQAQAQMAELQNKQKQAAAVMAATTAANTQAEECSKVEIRNLQNALDSSKTELTVCRSELAEYKTKATEHEQQAKELRAREEDLQKQIEEQKAKNNDLRMKNWKLVEALQVAQNNTIKPSTTTNTNQSSKVELAAAASKAQQKSNHVPEAPPAPKVDIDKVILEEQNRTKDLLVKLLPQEIVTALPLDATNFHSWLESAVTCIREQQESVRLSASQNNAATATTTPSNNSTEATAVHHNFNNTSRSSNNSANNNSSLNEQNDAHGGKTDEGSSKNGAPELADTAEDQQALTLRNEQLQKSVDQYKLIIADTEMMLKNLESKVIEQDIHWRSVVQAKDKELNLLKSAGALQ</sequence>
<feature type="compositionally biased region" description="Low complexity" evidence="2">
    <location>
        <begin position="667"/>
        <end position="677"/>
    </location>
</feature>
<feature type="region of interest" description="Disordered" evidence="2">
    <location>
        <begin position="46"/>
        <end position="115"/>
    </location>
</feature>
<dbReference type="EnsemblMetazoa" id="AALFPA23_005970.R7714">
    <property type="protein sequence ID" value="AALFPA23_005970.P7714"/>
    <property type="gene ID" value="AALFPA23_005970"/>
</dbReference>
<feature type="coiled-coil region" evidence="1">
    <location>
        <begin position="495"/>
        <end position="553"/>
    </location>
</feature>
<feature type="compositionally biased region" description="Basic residues" evidence="2">
    <location>
        <begin position="145"/>
        <end position="159"/>
    </location>
</feature>
<organism evidence="3 4">
    <name type="scientific">Aedes albopictus</name>
    <name type="common">Asian tiger mosquito</name>
    <name type="synonym">Stegomyia albopicta</name>
    <dbReference type="NCBI Taxonomy" id="7160"/>
    <lineage>
        <taxon>Eukaryota</taxon>
        <taxon>Metazoa</taxon>
        <taxon>Ecdysozoa</taxon>
        <taxon>Arthropoda</taxon>
        <taxon>Hexapoda</taxon>
        <taxon>Insecta</taxon>
        <taxon>Pterygota</taxon>
        <taxon>Neoptera</taxon>
        <taxon>Endopterygota</taxon>
        <taxon>Diptera</taxon>
        <taxon>Nematocera</taxon>
        <taxon>Culicoidea</taxon>
        <taxon>Culicidae</taxon>
        <taxon>Culicinae</taxon>
        <taxon>Aedini</taxon>
        <taxon>Aedes</taxon>
        <taxon>Stegomyia</taxon>
    </lineage>
</organism>
<feature type="compositionally biased region" description="Basic and acidic residues" evidence="2">
    <location>
        <begin position="182"/>
        <end position="212"/>
    </location>
</feature>
<evidence type="ECO:0000256" key="1">
    <source>
        <dbReference type="SAM" id="Coils"/>
    </source>
</evidence>
<feature type="coiled-coil region" evidence="1">
    <location>
        <begin position="337"/>
        <end position="459"/>
    </location>
</feature>
<dbReference type="RefSeq" id="XP_062716847.1">
    <property type="nucleotide sequence ID" value="XM_062860863.1"/>
</dbReference>
<dbReference type="PANTHER" id="PTHR18939">
    <property type="entry name" value="RIBOSOME BINDING PROTEIN-1"/>
    <property type="match status" value="1"/>
</dbReference>
<dbReference type="EnsemblMetazoa" id="AALFPA23_005970.R7715">
    <property type="protein sequence ID" value="AALFPA23_005970.P7715"/>
    <property type="gene ID" value="AALFPA23_005970"/>
</dbReference>
<reference evidence="3" key="2">
    <citation type="submission" date="2025-05" db="UniProtKB">
        <authorList>
            <consortium name="EnsemblMetazoa"/>
        </authorList>
    </citation>
    <scope>IDENTIFICATION</scope>
    <source>
        <strain evidence="3">Foshan</strain>
    </source>
</reference>
<accession>A0ABM1Y5Q3</accession>
<keyword evidence="1" id="KW-0175">Coiled coil</keyword>
<dbReference type="GeneID" id="109430450"/>
<name>A0ABM1Y5Q3_AEDAL</name>
<evidence type="ECO:0000313" key="4">
    <source>
        <dbReference type="Proteomes" id="UP000069940"/>
    </source>
</evidence>
<feature type="region of interest" description="Disordered" evidence="2">
    <location>
        <begin position="248"/>
        <end position="274"/>
    </location>
</feature>
<feature type="compositionally biased region" description="Basic and acidic residues" evidence="2">
    <location>
        <begin position="794"/>
        <end position="805"/>
    </location>
</feature>
<dbReference type="InterPro" id="IPR040248">
    <property type="entry name" value="RRBP1"/>
</dbReference>
<proteinExistence type="predicted"/>
<protein>
    <recommendedName>
        <fullName evidence="5">Fast myosin heavy chain hciii</fullName>
    </recommendedName>
</protein>
<evidence type="ECO:0008006" key="5">
    <source>
        <dbReference type="Google" id="ProtNLM"/>
    </source>
</evidence>
<feature type="region of interest" description="Disordered" evidence="2">
    <location>
        <begin position="650"/>
        <end position="686"/>
    </location>
</feature>
<feature type="compositionally biased region" description="Low complexity" evidence="2">
    <location>
        <begin position="746"/>
        <end position="793"/>
    </location>
</feature>
<feature type="region of interest" description="Disordered" evidence="2">
    <location>
        <begin position="745"/>
        <end position="814"/>
    </location>
</feature>
<feature type="compositionally biased region" description="Low complexity" evidence="2">
    <location>
        <begin position="78"/>
        <end position="90"/>
    </location>
</feature>
<keyword evidence="4" id="KW-1185">Reference proteome</keyword>
<reference evidence="4" key="1">
    <citation type="journal article" date="2015" name="Proc. Natl. Acad. Sci. U.S.A.">
        <title>Genome sequence of the Asian Tiger mosquito, Aedes albopictus, reveals insights into its biology, genetics, and evolution.</title>
        <authorList>
            <person name="Chen X.G."/>
            <person name="Jiang X."/>
            <person name="Gu J."/>
            <person name="Xu M."/>
            <person name="Wu Y."/>
            <person name="Deng Y."/>
            <person name="Zhang C."/>
            <person name="Bonizzoni M."/>
            <person name="Dermauw W."/>
            <person name="Vontas J."/>
            <person name="Armbruster P."/>
            <person name="Huang X."/>
            <person name="Yang Y."/>
            <person name="Zhang H."/>
            <person name="He W."/>
            <person name="Peng H."/>
            <person name="Liu Y."/>
            <person name="Wu K."/>
            <person name="Chen J."/>
            <person name="Lirakis M."/>
            <person name="Topalis P."/>
            <person name="Van Leeuwen T."/>
            <person name="Hall A.B."/>
            <person name="Jiang X."/>
            <person name="Thorpe C."/>
            <person name="Mueller R.L."/>
            <person name="Sun C."/>
            <person name="Waterhouse R.M."/>
            <person name="Yan G."/>
            <person name="Tu Z.J."/>
            <person name="Fang X."/>
            <person name="James A.A."/>
        </authorList>
    </citation>
    <scope>NUCLEOTIDE SEQUENCE [LARGE SCALE GENOMIC DNA]</scope>
    <source>
        <strain evidence="4">Foshan</strain>
    </source>
</reference>
<dbReference type="PANTHER" id="PTHR18939:SF4">
    <property type="entry name" value="RIBOSOME-BINDING PROTEIN 1"/>
    <property type="match status" value="1"/>
</dbReference>
<feature type="region of interest" description="Disordered" evidence="2">
    <location>
        <begin position="137"/>
        <end position="231"/>
    </location>
</feature>
<dbReference type="Proteomes" id="UP000069940">
    <property type="component" value="Unassembled WGS sequence"/>
</dbReference>